<protein>
    <submittedName>
        <fullName evidence="4">Suppressor APC domain-containing protein 2</fullName>
    </submittedName>
</protein>
<organism evidence="3 4">
    <name type="scientific">Thamnophis sirtalis</name>
    <dbReference type="NCBI Taxonomy" id="35019"/>
    <lineage>
        <taxon>Eukaryota</taxon>
        <taxon>Metazoa</taxon>
        <taxon>Chordata</taxon>
        <taxon>Craniata</taxon>
        <taxon>Vertebrata</taxon>
        <taxon>Euteleostomi</taxon>
        <taxon>Lepidosauria</taxon>
        <taxon>Squamata</taxon>
        <taxon>Bifurcata</taxon>
        <taxon>Unidentata</taxon>
        <taxon>Episquamata</taxon>
        <taxon>Toxicofera</taxon>
        <taxon>Serpentes</taxon>
        <taxon>Colubroidea</taxon>
        <taxon>Colubridae</taxon>
        <taxon>Natricinae</taxon>
        <taxon>Thamnophis</taxon>
    </lineage>
</organism>
<evidence type="ECO:0000256" key="1">
    <source>
        <dbReference type="SAM" id="MobiDB-lite"/>
    </source>
</evidence>
<dbReference type="GeneID" id="106542583"/>
<accession>A0A6I9XIT9</accession>
<feature type="compositionally biased region" description="Basic and acidic residues" evidence="1">
    <location>
        <begin position="120"/>
        <end position="130"/>
    </location>
</feature>
<proteinExistence type="predicted"/>
<dbReference type="InterPro" id="IPR057953">
    <property type="entry name" value="SAPC2_N"/>
</dbReference>
<dbReference type="PANTHER" id="PTHR14907">
    <property type="entry name" value="FI14130P"/>
    <property type="match status" value="1"/>
</dbReference>
<feature type="compositionally biased region" description="Pro residues" evidence="1">
    <location>
        <begin position="101"/>
        <end position="113"/>
    </location>
</feature>
<feature type="domain" description="Suppressor APC" evidence="2">
    <location>
        <begin position="11"/>
        <end position="85"/>
    </location>
</feature>
<name>A0A6I9XIT9_9SAUR</name>
<dbReference type="PANTHER" id="PTHR14907:SF3">
    <property type="entry name" value="SUPPRESSOR APC DOMAIN-CONTAINING PROTEIN 2"/>
    <property type="match status" value="1"/>
</dbReference>
<evidence type="ECO:0000313" key="4">
    <source>
        <dbReference type="RefSeq" id="XP_013913837.1"/>
    </source>
</evidence>
<sequence>MAPERRAEGPPRAFLQSLRPLYDILDERRRGYVHLREIESRWLQPGGEAGPLPPGVLEGLRRAAPASGYLTFERFVLGLRLALLGPEADDGSGGKVAARAPGPPGGPPTPPLKRAPHASRSLERSSRGGRAEQQLQGKRAAGEASESRKLPREQVGNEGPCKEPRRQLSIRGERRRHTITHGVDYEMLKQMKELEKEKDFLLQGLELVEEARGWYHQQLHRLQGHQKQLAQSKGRQQEEESRIPLNHLVPQCLCQLLSLSAKPGNSSPTVSHSPPTTLLGPIPSLGPQQTINMLKEQNRLLTKEVTEKGHRITQLEQEKSALIKQLFGARAKSTKDSDHLDSTFI</sequence>
<dbReference type="Proteomes" id="UP000504617">
    <property type="component" value="Unplaced"/>
</dbReference>
<dbReference type="KEGG" id="tsr:106542583"/>
<dbReference type="InterPro" id="IPR026828">
    <property type="entry name" value="SAPC2_1/2"/>
</dbReference>
<keyword evidence="3" id="KW-1185">Reference proteome</keyword>
<evidence type="ECO:0000259" key="2">
    <source>
        <dbReference type="Pfam" id="PF25825"/>
    </source>
</evidence>
<dbReference type="Pfam" id="PF25825">
    <property type="entry name" value="SAPC2_N"/>
    <property type="match status" value="1"/>
</dbReference>
<feature type="region of interest" description="Disordered" evidence="1">
    <location>
        <begin position="88"/>
        <end position="175"/>
    </location>
</feature>
<dbReference type="RefSeq" id="XP_013913837.1">
    <property type="nucleotide sequence ID" value="XM_014058362.1"/>
</dbReference>
<reference evidence="4" key="1">
    <citation type="submission" date="2025-08" db="UniProtKB">
        <authorList>
            <consortium name="RefSeq"/>
        </authorList>
    </citation>
    <scope>IDENTIFICATION</scope>
    <source>
        <tissue evidence="4">Skeletal muscle</tissue>
    </source>
</reference>
<dbReference type="OrthoDB" id="10035013at2759"/>
<dbReference type="AlphaFoldDB" id="A0A6I9XIT9"/>
<evidence type="ECO:0000313" key="3">
    <source>
        <dbReference type="Proteomes" id="UP000504617"/>
    </source>
</evidence>
<dbReference type="CTD" id="89958"/>
<gene>
    <name evidence="4" type="primary">SAPCD2</name>
</gene>
<dbReference type="Pfam" id="PF11414">
    <property type="entry name" value="Suppressor_APC"/>
    <property type="match status" value="1"/>
</dbReference>